<gene>
    <name evidence="1" type="ORF">DPMN_178360</name>
</gene>
<dbReference type="AlphaFoldDB" id="A0A9D4EBY2"/>
<keyword evidence="2" id="KW-1185">Reference proteome</keyword>
<sequence length="118" mass="12844">MRRGDTMDTNIVFLRVPGVHVSSTRADNHQYIEQAAAAAAAAAAHPWAAAAVFTYIRGRYSTPRQQRSSAEAAAAVVVICNIITREKLSTEHHEKVDSIGLLSTESQVLRELDVTQLS</sequence>
<dbReference type="Proteomes" id="UP000828390">
    <property type="component" value="Unassembled WGS sequence"/>
</dbReference>
<evidence type="ECO:0000313" key="2">
    <source>
        <dbReference type="Proteomes" id="UP000828390"/>
    </source>
</evidence>
<protein>
    <submittedName>
        <fullName evidence="1">Uncharacterized protein</fullName>
    </submittedName>
</protein>
<organism evidence="1 2">
    <name type="scientific">Dreissena polymorpha</name>
    <name type="common">Zebra mussel</name>
    <name type="synonym">Mytilus polymorpha</name>
    <dbReference type="NCBI Taxonomy" id="45954"/>
    <lineage>
        <taxon>Eukaryota</taxon>
        <taxon>Metazoa</taxon>
        <taxon>Spiralia</taxon>
        <taxon>Lophotrochozoa</taxon>
        <taxon>Mollusca</taxon>
        <taxon>Bivalvia</taxon>
        <taxon>Autobranchia</taxon>
        <taxon>Heteroconchia</taxon>
        <taxon>Euheterodonta</taxon>
        <taxon>Imparidentia</taxon>
        <taxon>Neoheterodontei</taxon>
        <taxon>Myida</taxon>
        <taxon>Dreissenoidea</taxon>
        <taxon>Dreissenidae</taxon>
        <taxon>Dreissena</taxon>
    </lineage>
</organism>
<evidence type="ECO:0000313" key="1">
    <source>
        <dbReference type="EMBL" id="KAH3776926.1"/>
    </source>
</evidence>
<reference evidence="1" key="1">
    <citation type="journal article" date="2019" name="bioRxiv">
        <title>The Genome of the Zebra Mussel, Dreissena polymorpha: A Resource for Invasive Species Research.</title>
        <authorList>
            <person name="McCartney M.A."/>
            <person name="Auch B."/>
            <person name="Kono T."/>
            <person name="Mallez S."/>
            <person name="Zhang Y."/>
            <person name="Obille A."/>
            <person name="Becker A."/>
            <person name="Abrahante J.E."/>
            <person name="Garbe J."/>
            <person name="Badalamenti J.P."/>
            <person name="Herman A."/>
            <person name="Mangelson H."/>
            <person name="Liachko I."/>
            <person name="Sullivan S."/>
            <person name="Sone E.D."/>
            <person name="Koren S."/>
            <person name="Silverstein K.A.T."/>
            <person name="Beckman K.B."/>
            <person name="Gohl D.M."/>
        </authorList>
    </citation>
    <scope>NUCLEOTIDE SEQUENCE</scope>
    <source>
        <strain evidence="1">Duluth1</strain>
        <tissue evidence="1">Whole animal</tissue>
    </source>
</reference>
<name>A0A9D4EBY2_DREPO</name>
<proteinExistence type="predicted"/>
<accession>A0A9D4EBY2</accession>
<dbReference type="EMBL" id="JAIWYP010000009">
    <property type="protein sequence ID" value="KAH3776926.1"/>
    <property type="molecule type" value="Genomic_DNA"/>
</dbReference>
<comment type="caution">
    <text evidence="1">The sequence shown here is derived from an EMBL/GenBank/DDBJ whole genome shotgun (WGS) entry which is preliminary data.</text>
</comment>
<reference evidence="1" key="2">
    <citation type="submission" date="2020-11" db="EMBL/GenBank/DDBJ databases">
        <authorList>
            <person name="McCartney M.A."/>
            <person name="Auch B."/>
            <person name="Kono T."/>
            <person name="Mallez S."/>
            <person name="Becker A."/>
            <person name="Gohl D.M."/>
            <person name="Silverstein K.A.T."/>
            <person name="Koren S."/>
            <person name="Bechman K.B."/>
            <person name="Herman A."/>
            <person name="Abrahante J.E."/>
            <person name="Garbe J."/>
        </authorList>
    </citation>
    <scope>NUCLEOTIDE SEQUENCE</scope>
    <source>
        <strain evidence="1">Duluth1</strain>
        <tissue evidence="1">Whole animal</tissue>
    </source>
</reference>